<sequence length="377" mass="41303">MDGLVGRTRATLVNDTGAVGPTASKAVMDTICSVINQPNGALDLSCTKPRLQNKESGGSSNLLIMFFNTSTGAESFKAPSNFSSLTPMSVSYFNPVFVGQEASEGDGSYMHTKADSSVSGLFEVHVADSPGGLNLNRHTTISFNEKGPAEGDQLRKINVPTSVVNKIQSMGKLMGTVFTLRSADSGAIGQGSGGIWVEWKDNICFNIIHNHPQFIPNKAKRKSLWTDLLEVIPSDPILWLILRDFDAILSPKDKKSDRSTGKRCKLFGNFVDSCNLQDLGSIGPAFTWQRGNTQERIDRSLANDSWISTFRHTLVYHLPLIKSDHRPILININLDLSLPKGRPFCFLTGGTKHVIWLILYLILPYMSKIGTGPYKAL</sequence>
<protein>
    <submittedName>
        <fullName evidence="1">Reverse transcriptase</fullName>
    </submittedName>
</protein>
<proteinExistence type="predicted"/>
<keyword evidence="1" id="KW-0695">RNA-directed DNA polymerase</keyword>
<dbReference type="PANTHER" id="PTHR33710">
    <property type="entry name" value="BNAC02G09200D PROTEIN"/>
    <property type="match status" value="1"/>
</dbReference>
<dbReference type="AlphaFoldDB" id="A0A5B6WKB1"/>
<evidence type="ECO:0000313" key="1">
    <source>
        <dbReference type="EMBL" id="KAA3481487.1"/>
    </source>
</evidence>
<comment type="caution">
    <text evidence="1">The sequence shown here is derived from an EMBL/GenBank/DDBJ whole genome shotgun (WGS) entry which is preliminary data.</text>
</comment>
<dbReference type="InterPro" id="IPR036691">
    <property type="entry name" value="Endo/exonu/phosph_ase_sf"/>
</dbReference>
<dbReference type="Gene3D" id="3.60.10.10">
    <property type="entry name" value="Endonuclease/exonuclease/phosphatase"/>
    <property type="match status" value="1"/>
</dbReference>
<dbReference type="OrthoDB" id="1001523at2759"/>
<organism evidence="1 2">
    <name type="scientific">Gossypium australe</name>
    <dbReference type="NCBI Taxonomy" id="47621"/>
    <lineage>
        <taxon>Eukaryota</taxon>
        <taxon>Viridiplantae</taxon>
        <taxon>Streptophyta</taxon>
        <taxon>Embryophyta</taxon>
        <taxon>Tracheophyta</taxon>
        <taxon>Spermatophyta</taxon>
        <taxon>Magnoliopsida</taxon>
        <taxon>eudicotyledons</taxon>
        <taxon>Gunneridae</taxon>
        <taxon>Pentapetalae</taxon>
        <taxon>rosids</taxon>
        <taxon>malvids</taxon>
        <taxon>Malvales</taxon>
        <taxon>Malvaceae</taxon>
        <taxon>Malvoideae</taxon>
        <taxon>Gossypium</taxon>
    </lineage>
</organism>
<keyword evidence="2" id="KW-1185">Reference proteome</keyword>
<reference evidence="1" key="1">
    <citation type="submission" date="2019-08" db="EMBL/GenBank/DDBJ databases">
        <authorList>
            <person name="Liu F."/>
        </authorList>
    </citation>
    <scope>NUCLEOTIDE SEQUENCE [LARGE SCALE GENOMIC DNA]</scope>
    <source>
        <strain evidence="1">PA1801</strain>
        <tissue evidence="1">Leaf</tissue>
    </source>
</reference>
<keyword evidence="1" id="KW-0548">Nucleotidyltransferase</keyword>
<dbReference type="SUPFAM" id="SSF56219">
    <property type="entry name" value="DNase I-like"/>
    <property type="match status" value="1"/>
</dbReference>
<dbReference type="Proteomes" id="UP000325315">
    <property type="component" value="Unassembled WGS sequence"/>
</dbReference>
<evidence type="ECO:0000313" key="2">
    <source>
        <dbReference type="Proteomes" id="UP000325315"/>
    </source>
</evidence>
<dbReference type="PANTHER" id="PTHR33710:SF77">
    <property type="entry name" value="DNASE I-LIKE SUPERFAMILY PROTEIN"/>
    <property type="match status" value="1"/>
</dbReference>
<name>A0A5B6WKB1_9ROSI</name>
<accession>A0A5B6WKB1</accession>
<dbReference type="GO" id="GO:0003964">
    <property type="term" value="F:RNA-directed DNA polymerase activity"/>
    <property type="evidence" value="ECO:0007669"/>
    <property type="project" value="UniProtKB-KW"/>
</dbReference>
<gene>
    <name evidence="1" type="ORF">EPI10_021849</name>
</gene>
<dbReference type="EMBL" id="SMMG02000003">
    <property type="protein sequence ID" value="KAA3481487.1"/>
    <property type="molecule type" value="Genomic_DNA"/>
</dbReference>
<keyword evidence="1" id="KW-0808">Transferase</keyword>